<dbReference type="EMBL" id="KF554508">
    <property type="protein sequence ID" value="AID50454.1"/>
    <property type="molecule type" value="Genomic_DNA"/>
</dbReference>
<organism evidence="2 3">
    <name type="scientific">Bacillus phage CP-51</name>
    <dbReference type="NCBI Taxonomy" id="1391188"/>
    <lineage>
        <taxon>Viruses</taxon>
        <taxon>Duplodnaviria</taxon>
        <taxon>Heunggongvirae</taxon>
        <taxon>Uroviricota</taxon>
        <taxon>Caudoviricetes</taxon>
        <taxon>Herelleviridae</taxon>
        <taxon>Spounavirinae</taxon>
        <taxon>Siminovitchvirus</taxon>
        <taxon>Siminovitchvirus CP51</taxon>
    </lineage>
</organism>
<evidence type="ECO:0000313" key="2">
    <source>
        <dbReference type="EMBL" id="AID50454.1"/>
    </source>
</evidence>
<feature type="transmembrane region" description="Helical" evidence="1">
    <location>
        <begin position="428"/>
        <end position="449"/>
    </location>
</feature>
<dbReference type="Pfam" id="PF17236">
    <property type="entry name" value="SU10_MCP"/>
    <property type="match status" value="1"/>
</dbReference>
<sequence length="469" mass="51438">MFPNLENQGGQGFGTATQADVDALNKALSAGHEVNPLELQGGGAFRVESLENSLKVLTYGDQHIKFWKKIPKQTAYSTVEQYGQLLDYGRNQGAFVGEGQLPDTNDSTYARKAAFVKFLGTTREVTHPMTLVNSAFGNVVARQNQDGILWMLKQVEQSLFWGNSKLKPGGEEGREWDGLVNLIDKENTIDLKGNYLEEHHMNWGAQMIIQNYGTPTDMFLPFEVMAQFSQEFFPKERVLMPTQQGYQAGVVVNKFMTHGGEVEFSPDIFLTKTKPLSMNASSYKAPATGTLAAALDASGTAGDFAKQGGGVYKYAITLNNDHGESIPSNVVSVTMTGSDLAKGVKLTITNPASTAFPVDYVRVYRSEKDGNQLYEVAKFAVTSQGSAATTVFTDNGETIANTYTSFMGEMSPEIIGFKQLAPMMKMDLATLGPVIRWMILMYGVPVLYAPKKWMKYTNIKADVPGFIGN</sequence>
<dbReference type="OrthoDB" id="2213at10239"/>
<reference evidence="2" key="1">
    <citation type="journal article" date="2014" name="Virology">
        <title>The odd one out: Bacillus ACT bacteriophage CP-51 exhibits unusual properties compared to related Spounavirinae W.Ph. and Bastille.</title>
        <authorList>
            <person name="Klumpp J."/>
            <person name="Schmuki M."/>
            <person name="Sozhamannan S."/>
            <person name="Beyer W."/>
            <person name="Fouts D.E."/>
            <person name="Bernbach V."/>
            <person name="Calendar R."/>
            <person name="Loessner M.J."/>
        </authorList>
    </citation>
    <scope>NUCLEOTIDE SEQUENCE [LARGE SCALE GENOMIC DNA]</scope>
</reference>
<keyword evidence="1" id="KW-0812">Transmembrane</keyword>
<dbReference type="GeneID" id="22276962"/>
<dbReference type="KEGG" id="vg:22276962"/>
<keyword evidence="3" id="KW-1185">Reference proteome</keyword>
<dbReference type="Proteomes" id="UP000027382">
    <property type="component" value="Segment"/>
</dbReference>
<keyword evidence="1" id="KW-0472">Membrane</keyword>
<proteinExistence type="predicted"/>
<evidence type="ECO:0000313" key="3">
    <source>
        <dbReference type="Proteomes" id="UP000027382"/>
    </source>
</evidence>
<evidence type="ECO:0000256" key="1">
    <source>
        <dbReference type="SAM" id="Phobius"/>
    </source>
</evidence>
<dbReference type="InterPro" id="IPR035198">
    <property type="entry name" value="SU10_MCP"/>
</dbReference>
<protein>
    <submittedName>
        <fullName evidence="2">Putative major capsid protein</fullName>
    </submittedName>
</protein>
<dbReference type="RefSeq" id="YP_009099063.1">
    <property type="nucleotide sequence ID" value="NC_025423.1"/>
</dbReference>
<keyword evidence="1" id="KW-1133">Transmembrane helix</keyword>
<name>A0A068EP69_9CAUD</name>
<accession>A0A068EP69</accession>